<dbReference type="InterPro" id="IPR006614">
    <property type="entry name" value="Peroxin/Ferlin"/>
</dbReference>
<feature type="region of interest" description="Disordered" evidence="1">
    <location>
        <begin position="1"/>
        <end position="149"/>
    </location>
</feature>
<sequence>MESTDNISLVDNTVPQQPSGPESPRRISTVGGQGSLTKHSSRASAPGRRAKRKYAKWQPDKLGVTTTNDTETSPSRESSRVRGSISGTSSVAGPSTCLTGSENGKESGPREGAEDVKAVDFAPSRDLSRTDTYQSAGPNQQTIDTKDSKPRSELDILYENQRGSFFFGIPLYSHSSLLNFDPSAWTTQDGRDSAVNITNAQVPDPSWEWVWRAWYVDMSRDVDEQGWQYSFSFGSSQWHGTHPWFHSFVRRRRWVRLRTKVHDRRSRGRSDFERSHMLNEDYFTIHSSKMTSREQSMAGLSRVESGPLSRVTTKVDEEEHSEEIGDIPSLMHELRLATIDRERIDALKKFVQEGGEELYYLNDKIPEIMSMFLFQASRWQFVIHVVGIIHQLSEQITESDDITNEIKRKKDNLIRAIESAKLHITGPEIFTDEHGQSAMDLLDLTPASRHNVLLSKREQATDQPSHVLKGKEITGIPKEARVGREWHIY</sequence>
<evidence type="ECO:0000259" key="2">
    <source>
        <dbReference type="SMART" id="SM00694"/>
    </source>
</evidence>
<dbReference type="SMART" id="SM00694">
    <property type="entry name" value="DysFC"/>
    <property type="match status" value="1"/>
</dbReference>
<proteinExistence type="predicted"/>
<evidence type="ECO:0000256" key="1">
    <source>
        <dbReference type="SAM" id="MobiDB-lite"/>
    </source>
</evidence>
<feature type="compositionally biased region" description="Polar residues" evidence="1">
    <location>
        <begin position="85"/>
        <end position="102"/>
    </location>
</feature>
<accession>A0A1V6PG32</accession>
<reference evidence="4" key="1">
    <citation type="journal article" date="2017" name="Nat. Microbiol.">
        <title>Global analysis of biosynthetic gene clusters reveals vast potential of secondary metabolite production in Penicillium species.</title>
        <authorList>
            <person name="Nielsen J.C."/>
            <person name="Grijseels S."/>
            <person name="Prigent S."/>
            <person name="Ji B."/>
            <person name="Dainat J."/>
            <person name="Nielsen K.F."/>
            <person name="Frisvad J.C."/>
            <person name="Workman M."/>
            <person name="Nielsen J."/>
        </authorList>
    </citation>
    <scope>NUCLEOTIDE SEQUENCE [LARGE SCALE GENOMIC DNA]</scope>
    <source>
        <strain evidence="4">IBT 11843</strain>
    </source>
</reference>
<feature type="compositionally biased region" description="Polar residues" evidence="1">
    <location>
        <begin position="64"/>
        <end position="76"/>
    </location>
</feature>
<feature type="compositionally biased region" description="Basic and acidic residues" evidence="1">
    <location>
        <begin position="103"/>
        <end position="118"/>
    </location>
</feature>
<feature type="compositionally biased region" description="Polar residues" evidence="1">
    <location>
        <begin position="1"/>
        <end position="20"/>
    </location>
</feature>
<dbReference type="OMA" id="RWQFLTH"/>
<evidence type="ECO:0000313" key="3">
    <source>
        <dbReference type="EMBL" id="OQD76010.1"/>
    </source>
</evidence>
<dbReference type="OrthoDB" id="72441at2759"/>
<dbReference type="GO" id="GO:0016020">
    <property type="term" value="C:membrane"/>
    <property type="evidence" value="ECO:0007669"/>
    <property type="project" value="InterPro"/>
</dbReference>
<gene>
    <name evidence="3" type="ORF">PENDEC_c005G01556</name>
</gene>
<comment type="caution">
    <text evidence="3">The sequence shown here is derived from an EMBL/GenBank/DDBJ whole genome shotgun (WGS) entry which is preliminary data.</text>
</comment>
<dbReference type="EMBL" id="MDYL01000005">
    <property type="protein sequence ID" value="OQD76010.1"/>
    <property type="molecule type" value="Genomic_DNA"/>
</dbReference>
<keyword evidence="4" id="KW-1185">Reference proteome</keyword>
<dbReference type="AlphaFoldDB" id="A0A1V6PG32"/>
<protein>
    <recommendedName>
        <fullName evidence="2">Peroxin/Ferlin domain-containing protein</fullName>
    </recommendedName>
</protein>
<evidence type="ECO:0000313" key="4">
    <source>
        <dbReference type="Proteomes" id="UP000191522"/>
    </source>
</evidence>
<name>A0A1V6PG32_PENDC</name>
<dbReference type="STRING" id="69771.A0A1V6PG32"/>
<feature type="domain" description="Peroxin/Ferlin" evidence="2">
    <location>
        <begin position="226"/>
        <end position="261"/>
    </location>
</feature>
<organism evidence="3 4">
    <name type="scientific">Penicillium decumbens</name>
    <dbReference type="NCBI Taxonomy" id="69771"/>
    <lineage>
        <taxon>Eukaryota</taxon>
        <taxon>Fungi</taxon>
        <taxon>Dikarya</taxon>
        <taxon>Ascomycota</taxon>
        <taxon>Pezizomycotina</taxon>
        <taxon>Eurotiomycetes</taxon>
        <taxon>Eurotiomycetidae</taxon>
        <taxon>Eurotiales</taxon>
        <taxon>Aspergillaceae</taxon>
        <taxon>Penicillium</taxon>
    </lineage>
</organism>
<dbReference type="Proteomes" id="UP000191522">
    <property type="component" value="Unassembled WGS sequence"/>
</dbReference>
<feature type="compositionally biased region" description="Polar residues" evidence="1">
    <location>
        <begin position="130"/>
        <end position="143"/>
    </location>
</feature>